<dbReference type="InterPro" id="IPR016024">
    <property type="entry name" value="ARM-type_fold"/>
</dbReference>
<reference evidence="4" key="1">
    <citation type="submission" date="2021-06" db="EMBL/GenBank/DDBJ databases">
        <title>Parelaphostrongylus tenuis whole genome reference sequence.</title>
        <authorList>
            <person name="Garwood T.J."/>
            <person name="Larsen P.A."/>
            <person name="Fountain-Jones N.M."/>
            <person name="Garbe J.R."/>
            <person name="Macchietto M.G."/>
            <person name="Kania S.A."/>
            <person name="Gerhold R.W."/>
            <person name="Richards J.E."/>
            <person name="Wolf T.M."/>
        </authorList>
    </citation>
    <scope>NUCLEOTIDE SEQUENCE</scope>
    <source>
        <strain evidence="4">MNPRO001-30</strain>
        <tissue evidence="4">Meninges</tissue>
    </source>
</reference>
<dbReference type="Gene3D" id="1.25.10.10">
    <property type="entry name" value="Leucine-rich Repeat Variant"/>
    <property type="match status" value="1"/>
</dbReference>
<comment type="caution">
    <text evidence="4">The sequence shown here is derived from an EMBL/GenBank/DDBJ whole genome shotgun (WGS) entry which is preliminary data.</text>
</comment>
<evidence type="ECO:0000256" key="2">
    <source>
        <dbReference type="ARBA" id="ARBA00022448"/>
    </source>
</evidence>
<evidence type="ECO:0000313" key="5">
    <source>
        <dbReference type="Proteomes" id="UP001196413"/>
    </source>
</evidence>
<dbReference type="EMBL" id="JAHQIW010005561">
    <property type="protein sequence ID" value="KAJ1366461.1"/>
    <property type="molecule type" value="Genomic_DNA"/>
</dbReference>
<evidence type="ECO:0000256" key="3">
    <source>
        <dbReference type="ARBA" id="ARBA00022927"/>
    </source>
</evidence>
<dbReference type="SUPFAM" id="SSF48371">
    <property type="entry name" value="ARM repeat"/>
    <property type="match status" value="1"/>
</dbReference>
<proteinExistence type="inferred from homology"/>
<evidence type="ECO:0008006" key="6">
    <source>
        <dbReference type="Google" id="ProtNLM"/>
    </source>
</evidence>
<dbReference type="PANTHER" id="PTHR23316">
    <property type="entry name" value="IMPORTIN ALPHA"/>
    <property type="match status" value="1"/>
</dbReference>
<dbReference type="InterPro" id="IPR011989">
    <property type="entry name" value="ARM-like"/>
</dbReference>
<evidence type="ECO:0000313" key="4">
    <source>
        <dbReference type="EMBL" id="KAJ1366461.1"/>
    </source>
</evidence>
<organism evidence="4 5">
    <name type="scientific">Parelaphostrongylus tenuis</name>
    <name type="common">Meningeal worm</name>
    <dbReference type="NCBI Taxonomy" id="148309"/>
    <lineage>
        <taxon>Eukaryota</taxon>
        <taxon>Metazoa</taxon>
        <taxon>Ecdysozoa</taxon>
        <taxon>Nematoda</taxon>
        <taxon>Chromadorea</taxon>
        <taxon>Rhabditida</taxon>
        <taxon>Rhabditina</taxon>
        <taxon>Rhabditomorpha</taxon>
        <taxon>Strongyloidea</taxon>
        <taxon>Metastrongylidae</taxon>
        <taxon>Parelaphostrongylus</taxon>
    </lineage>
</organism>
<dbReference type="Proteomes" id="UP001196413">
    <property type="component" value="Unassembled WGS sequence"/>
</dbReference>
<keyword evidence="5" id="KW-1185">Reference proteome</keyword>
<feature type="non-terminal residue" evidence="4">
    <location>
        <position position="1"/>
    </location>
</feature>
<dbReference type="GO" id="GO:0015031">
    <property type="term" value="P:protein transport"/>
    <property type="evidence" value="ECO:0007669"/>
    <property type="project" value="UniProtKB-KW"/>
</dbReference>
<gene>
    <name evidence="4" type="ORF">KIN20_027133</name>
</gene>
<accession>A0AAD5QZ93</accession>
<evidence type="ECO:0000256" key="1">
    <source>
        <dbReference type="ARBA" id="ARBA00010394"/>
    </source>
</evidence>
<dbReference type="AlphaFoldDB" id="A0AAD5QZ93"/>
<sequence length="361" mass="40288">GTRLNAAWTITNLACLSQQVNHLIVNQNGIGALKNGIMTGTGEFRVQCIWALGNIAADCDECKRRCREAGLLEVIGRILAERLHTEIHDVKNIVWCAMNITRGGVPNGVVPIWTARLLTTCLTALAKRYIVEADLANDCLWTLASIADDMQLGTRIDIMLSEPGLLDLVFEILDSSLYGLHRAALSILGNIITGNDIQTGVVVLHPQFYEVLRRSLSHESPVDVRCEAAWMCSNIAASHADHANLLFLNSCAVYSMILEGIESLEEKLKKECMWTIVNLLMGVHHDKIKLMIGSGVFLKLPTLLSTTDRRLTERTLHAVRLLLYMYPEHATCVKEKRMLDLIRPSLLENDDHLRVMISDEE</sequence>
<keyword evidence="3" id="KW-0653">Protein transport</keyword>
<protein>
    <recommendedName>
        <fullName evidence="6">Armadillo repeat-containing protein 8</fullName>
    </recommendedName>
</protein>
<name>A0AAD5QZ93_PARTN</name>
<comment type="similarity">
    <text evidence="1">Belongs to the importin alpha family.</text>
</comment>
<keyword evidence="2" id="KW-0813">Transport</keyword>